<feature type="transmembrane region" description="Helical" evidence="9">
    <location>
        <begin position="474"/>
        <end position="499"/>
    </location>
</feature>
<dbReference type="SUPFAM" id="SSF82714">
    <property type="entry name" value="Multidrug efflux transporter AcrB TolC docking domain, DN and DC subdomains"/>
    <property type="match status" value="2"/>
</dbReference>
<keyword evidence="3 9" id="KW-0813">Transport</keyword>
<feature type="transmembrane region" description="Helical" evidence="9">
    <location>
        <begin position="903"/>
        <end position="923"/>
    </location>
</feature>
<dbReference type="GO" id="GO:0009636">
    <property type="term" value="P:response to toxic substance"/>
    <property type="evidence" value="ECO:0007669"/>
    <property type="project" value="UniProtKB-ARBA"/>
</dbReference>
<evidence type="ECO:0000256" key="1">
    <source>
        <dbReference type="ARBA" id="ARBA00004429"/>
    </source>
</evidence>
<evidence type="ECO:0000256" key="9">
    <source>
        <dbReference type="RuleBase" id="RU364070"/>
    </source>
</evidence>
<dbReference type="SUPFAM" id="SSF82693">
    <property type="entry name" value="Multidrug efflux transporter AcrB pore domain, PN1, PN2, PC1 and PC2 subdomains"/>
    <property type="match status" value="3"/>
</dbReference>
<feature type="compositionally biased region" description="Polar residues" evidence="10">
    <location>
        <begin position="1055"/>
        <end position="1082"/>
    </location>
</feature>
<feature type="transmembrane region" description="Helical" evidence="9">
    <location>
        <begin position="929"/>
        <end position="953"/>
    </location>
</feature>
<evidence type="ECO:0000256" key="6">
    <source>
        <dbReference type="ARBA" id="ARBA00022692"/>
    </source>
</evidence>
<evidence type="ECO:0000256" key="2">
    <source>
        <dbReference type="ARBA" id="ARBA00010942"/>
    </source>
</evidence>
<dbReference type="Gene3D" id="3.30.2090.10">
    <property type="entry name" value="Multidrug efflux transporter AcrB TolC docking domain, DN and DC subdomains"/>
    <property type="match status" value="2"/>
</dbReference>
<dbReference type="Gene3D" id="3.30.70.1440">
    <property type="entry name" value="Multidrug efflux transporter AcrB pore domain"/>
    <property type="match status" value="1"/>
</dbReference>
<evidence type="ECO:0000313" key="12">
    <source>
        <dbReference type="Proteomes" id="UP000247746"/>
    </source>
</evidence>
<dbReference type="Gene3D" id="3.30.70.1430">
    <property type="entry name" value="Multidrug efflux transporter AcrB pore domain"/>
    <property type="match status" value="2"/>
</dbReference>
<dbReference type="GO" id="GO:0042910">
    <property type="term" value="F:xenobiotic transmembrane transporter activity"/>
    <property type="evidence" value="ECO:0007669"/>
    <property type="project" value="TreeGrafter"/>
</dbReference>
<comment type="caution">
    <text evidence="11">The sequence shown here is derived from an EMBL/GenBank/DDBJ whole genome shotgun (WGS) entry which is preliminary data.</text>
</comment>
<accession>A0A2V4USU0</accession>
<name>A0A2V4USU0_9GAMM</name>
<dbReference type="OrthoDB" id="9757904at2"/>
<keyword evidence="8 9" id="KW-0472">Membrane</keyword>
<dbReference type="PRINTS" id="PR00702">
    <property type="entry name" value="ACRIFLAVINRP"/>
</dbReference>
<dbReference type="Gene3D" id="3.30.70.1320">
    <property type="entry name" value="Multidrug efflux transporter AcrB pore domain like"/>
    <property type="match status" value="1"/>
</dbReference>
<keyword evidence="7 9" id="KW-1133">Transmembrane helix</keyword>
<dbReference type="InterPro" id="IPR004764">
    <property type="entry name" value="MdtF-like"/>
</dbReference>
<reference evidence="11 12" key="1">
    <citation type="submission" date="2018-06" db="EMBL/GenBank/DDBJ databases">
        <title>Genomic Encyclopedia of Type Strains, Phase III (KMG-III): the genomes of soil and plant-associated and newly described type strains.</title>
        <authorList>
            <person name="Whitman W."/>
        </authorList>
    </citation>
    <scope>NUCLEOTIDE SEQUENCE [LARGE SCALE GENOMIC DNA]</scope>
    <source>
        <strain evidence="11 12">CECT 5889</strain>
    </source>
</reference>
<dbReference type="NCBIfam" id="NF000282">
    <property type="entry name" value="RND_permease_1"/>
    <property type="match status" value="1"/>
</dbReference>
<feature type="transmembrane region" description="Helical" evidence="9">
    <location>
        <begin position="367"/>
        <end position="387"/>
    </location>
</feature>
<proteinExistence type="inferred from homology"/>
<dbReference type="NCBIfam" id="TIGR00915">
    <property type="entry name" value="2A0602"/>
    <property type="match status" value="1"/>
</dbReference>
<keyword evidence="12" id="KW-1185">Reference proteome</keyword>
<sequence>MSRFFINRPIFAWVLAILVMLIGVISVINLPIEQYPRIAPPTVTVSTNYPGASAQTVEDSVVQIIEQKMKGLDGLMYMSSTSSSNGSASVTLTFETGTDSDTAQVQVQNKLQAATSSLPESVQRQGVTVNKSSSSFLMVQAFISEDGSMDRRDIADYINSNIVDQISRVEGVGEVRVFGSTYAMRIWLDPARLRSYNLMPSDVITAVSAQNAQVSAGQLGQAPADTEQQVINATVTVQSYLQTPDEFRDILLKTDASGAQVRLSDVADVEIGSQDYSVDSLFNGQEAAGMGISLAGGANALDTREALGARMAELEQSFPAGLTTVTPYDTTPFVRLSIEQVVHTLIEAIVLVFIVMFIFLQNWRATIIPTLAVPVVLLGTLCVLYIAGFSINVLTMFAMVLSIGLLVDDAIVVVENVERIMEEDPDISVKDATIQSMGEISKIVVGIALILSAVFVPMAFFSGSTGAIYRQFSITLITSMVLSALVALIFTPALCVTLLKRSKSHDKSNMATQKGFFGWFNRSFSKASISYERFVGKSFGRKWLYLIGYAAIIGIMTVVFLRIPSSFLPEEDQGIMFTLVQLPSGSTLDQTQDVLDKVRNYYDTQETDNIASVFTVAGFSFAGSGQNMGLAFVRLSDWDDRPGDENTAQAVAGRAMGYFFTQINEAQVFPIVPPAITELGNASGFDLMLQDTGNVGHEGLLEARNMLLGMAAQNDQVSGVRPNGQEDAQQLKVNVNQEQAAAYGLSMSSINSVISTAWGSSYINDFVDRGRIKSVYVQGEPSSRTNPDDLGKWYVRNDNNDMISFDAFSSSEWQSGSPRLTRYNSFPSMNIQGAAAAGLSTGEAMAAVETMITNLPEGVGYEWTGTSLEEQKSGAQAPLLYAISLLVVFLCLAALYESWSIPFSVLLVVPLGVLGAVVFTWMRGFANDVYLQVGLLTVVGLSAKNAILIIEFARDYQEAGYSLKESVMTAARQRLRPIIMTSLAFGLGVVPLFLATGAGSGSQSAIGTSVLGGVVSATLLGVFFIPMFYIWIRSIFPHKYEDNKPNDRDGGGDNTPHTPNGDPQSPTLSKSYQPVNLGDNTQ</sequence>
<evidence type="ECO:0000256" key="4">
    <source>
        <dbReference type="ARBA" id="ARBA00022475"/>
    </source>
</evidence>
<feature type="transmembrane region" description="Helical" evidence="9">
    <location>
        <begin position="443"/>
        <end position="462"/>
    </location>
</feature>
<evidence type="ECO:0000256" key="5">
    <source>
        <dbReference type="ARBA" id="ARBA00022519"/>
    </source>
</evidence>
<dbReference type="EMBL" id="QJSU01000003">
    <property type="protein sequence ID" value="PYE39586.1"/>
    <property type="molecule type" value="Genomic_DNA"/>
</dbReference>
<keyword evidence="5 9" id="KW-0997">Cell inner membrane</keyword>
<evidence type="ECO:0000313" key="11">
    <source>
        <dbReference type="EMBL" id="PYE39586.1"/>
    </source>
</evidence>
<dbReference type="InterPro" id="IPR027463">
    <property type="entry name" value="AcrB_DN_DC_subdom"/>
</dbReference>
<dbReference type="PANTHER" id="PTHR32063">
    <property type="match status" value="1"/>
</dbReference>
<dbReference type="GO" id="GO:0015562">
    <property type="term" value="F:efflux transmembrane transporter activity"/>
    <property type="evidence" value="ECO:0007669"/>
    <property type="project" value="InterPro"/>
</dbReference>
<dbReference type="FunFam" id="3.30.70.1430:FF:000002">
    <property type="entry name" value="Efflux pump membrane transporter"/>
    <property type="match status" value="1"/>
</dbReference>
<keyword evidence="4" id="KW-1003">Cell membrane</keyword>
<dbReference type="InterPro" id="IPR001036">
    <property type="entry name" value="Acrflvin-R"/>
</dbReference>
<organism evidence="11 12">
    <name type="scientific">Psychrobacter fozii</name>
    <dbReference type="NCBI Taxonomy" id="198480"/>
    <lineage>
        <taxon>Bacteria</taxon>
        <taxon>Pseudomonadati</taxon>
        <taxon>Pseudomonadota</taxon>
        <taxon>Gammaproteobacteria</taxon>
        <taxon>Moraxellales</taxon>
        <taxon>Moraxellaceae</taxon>
        <taxon>Psychrobacter</taxon>
    </lineage>
</organism>
<dbReference type="GO" id="GO:0005886">
    <property type="term" value="C:plasma membrane"/>
    <property type="evidence" value="ECO:0007669"/>
    <property type="project" value="UniProtKB-SubCell"/>
</dbReference>
<comment type="subcellular location">
    <subcellularLocation>
        <location evidence="1 9">Cell inner membrane</location>
        <topology evidence="1 9">Multi-pass membrane protein</topology>
    </subcellularLocation>
</comment>
<feature type="region of interest" description="Disordered" evidence="10">
    <location>
        <begin position="1043"/>
        <end position="1082"/>
    </location>
</feature>
<feature type="transmembrane region" description="Helical" evidence="9">
    <location>
        <begin position="12"/>
        <end position="32"/>
    </location>
</feature>
<feature type="transmembrane region" description="Helical" evidence="9">
    <location>
        <begin position="1006"/>
        <end position="1032"/>
    </location>
</feature>
<dbReference type="Gene3D" id="1.20.1640.10">
    <property type="entry name" value="Multidrug efflux transporter AcrB transmembrane domain"/>
    <property type="match status" value="2"/>
</dbReference>
<comment type="caution">
    <text evidence="9">Lacks conserved residue(s) required for the propagation of feature annotation.</text>
</comment>
<gene>
    <name evidence="11" type="ORF">DFP82_10328</name>
</gene>
<dbReference type="AlphaFoldDB" id="A0A2V4USU0"/>
<feature type="transmembrane region" description="Helical" evidence="9">
    <location>
        <begin position="543"/>
        <end position="563"/>
    </location>
</feature>
<evidence type="ECO:0000256" key="7">
    <source>
        <dbReference type="ARBA" id="ARBA00022989"/>
    </source>
</evidence>
<keyword evidence="6 9" id="KW-0812">Transmembrane</keyword>
<protein>
    <recommendedName>
        <fullName evidence="9">Efflux pump membrane transporter</fullName>
    </recommendedName>
</protein>
<evidence type="ECO:0000256" key="3">
    <source>
        <dbReference type="ARBA" id="ARBA00022448"/>
    </source>
</evidence>
<evidence type="ECO:0000256" key="10">
    <source>
        <dbReference type="SAM" id="MobiDB-lite"/>
    </source>
</evidence>
<feature type="transmembrane region" description="Helical" evidence="9">
    <location>
        <begin position="879"/>
        <end position="896"/>
    </location>
</feature>
<dbReference type="FunFam" id="3.30.70.1430:FF:000001">
    <property type="entry name" value="Efflux pump membrane transporter"/>
    <property type="match status" value="1"/>
</dbReference>
<dbReference type="Pfam" id="PF00873">
    <property type="entry name" value="ACR_tran"/>
    <property type="match status" value="1"/>
</dbReference>
<comment type="similarity">
    <text evidence="2 9">Belongs to the resistance-nodulation-cell division (RND) (TC 2.A.6) family.</text>
</comment>
<dbReference type="RefSeq" id="WP_110922588.1">
    <property type="nucleotide sequence ID" value="NZ_QJSU01000003.1"/>
</dbReference>
<dbReference type="Proteomes" id="UP000247746">
    <property type="component" value="Unassembled WGS sequence"/>
</dbReference>
<feature type="transmembrane region" description="Helical" evidence="9">
    <location>
        <begin position="974"/>
        <end position="994"/>
    </location>
</feature>
<dbReference type="PANTHER" id="PTHR32063:SF13">
    <property type="entry name" value="MULTIDRUG EFFLUX PUMP SUBUNIT ACRB-RELATED"/>
    <property type="match status" value="1"/>
</dbReference>
<dbReference type="FunFam" id="1.20.1640.10:FF:000001">
    <property type="entry name" value="Efflux pump membrane transporter"/>
    <property type="match status" value="1"/>
</dbReference>
<evidence type="ECO:0000256" key="8">
    <source>
        <dbReference type="ARBA" id="ARBA00023136"/>
    </source>
</evidence>
<feature type="transmembrane region" description="Helical" evidence="9">
    <location>
        <begin position="341"/>
        <end position="360"/>
    </location>
</feature>
<dbReference type="SUPFAM" id="SSF82866">
    <property type="entry name" value="Multidrug efflux transporter AcrB transmembrane domain"/>
    <property type="match status" value="2"/>
</dbReference>